<dbReference type="KEGG" id="cia:BEN51_00610"/>
<evidence type="ECO:0000256" key="5">
    <source>
        <dbReference type="ARBA" id="ARBA00023601"/>
    </source>
</evidence>
<dbReference type="GO" id="GO:0046872">
    <property type="term" value="F:metal ion binding"/>
    <property type="evidence" value="ECO:0007669"/>
    <property type="project" value="UniProtKB-KW"/>
</dbReference>
<evidence type="ECO:0000313" key="7">
    <source>
        <dbReference type="EMBL" id="ASW42059.1"/>
    </source>
</evidence>
<organism evidence="7 8">
    <name type="scientific">Clostridium isatidis</name>
    <dbReference type="NCBI Taxonomy" id="182773"/>
    <lineage>
        <taxon>Bacteria</taxon>
        <taxon>Bacillati</taxon>
        <taxon>Bacillota</taxon>
        <taxon>Clostridia</taxon>
        <taxon>Eubacteriales</taxon>
        <taxon>Clostridiaceae</taxon>
        <taxon>Clostridium</taxon>
    </lineage>
</organism>
<evidence type="ECO:0000256" key="1">
    <source>
        <dbReference type="ARBA" id="ARBA00022691"/>
    </source>
</evidence>
<proteinExistence type="inferred from homology"/>
<dbReference type="Pfam" id="PF04055">
    <property type="entry name" value="Radical_SAM"/>
    <property type="match status" value="1"/>
</dbReference>
<dbReference type="CDD" id="cd01335">
    <property type="entry name" value="Radical_SAM"/>
    <property type="match status" value="1"/>
</dbReference>
<name>A0A343J951_9CLOT</name>
<comment type="similarity">
    <text evidence="5">Belongs to the radical SAM superfamily. Anaerobic sulfatase-maturating enzyme family.</text>
</comment>
<dbReference type="EMBL" id="CP016786">
    <property type="protein sequence ID" value="ASW42059.1"/>
    <property type="molecule type" value="Genomic_DNA"/>
</dbReference>
<gene>
    <name evidence="7" type="ORF">BEN51_00610</name>
</gene>
<dbReference type="Gene3D" id="3.20.20.70">
    <property type="entry name" value="Aldolase class I"/>
    <property type="match status" value="1"/>
</dbReference>
<keyword evidence="4" id="KW-0411">Iron-sulfur</keyword>
<dbReference type="AlphaFoldDB" id="A0A343J951"/>
<keyword evidence="8" id="KW-1185">Reference proteome</keyword>
<accession>A0A343J951</accession>
<keyword evidence="1" id="KW-0949">S-adenosyl-L-methionine</keyword>
<keyword evidence="2" id="KW-0479">Metal-binding</keyword>
<dbReference type="InterPro" id="IPR023867">
    <property type="entry name" value="Sulphatase_maturase_rSAM"/>
</dbReference>
<evidence type="ECO:0000256" key="3">
    <source>
        <dbReference type="ARBA" id="ARBA00023004"/>
    </source>
</evidence>
<dbReference type="SFLD" id="SFLDS00029">
    <property type="entry name" value="Radical_SAM"/>
    <property type="match status" value="1"/>
</dbReference>
<dbReference type="RefSeq" id="WP_164704058.1">
    <property type="nucleotide sequence ID" value="NZ_CP016786.1"/>
</dbReference>
<evidence type="ECO:0000256" key="4">
    <source>
        <dbReference type="ARBA" id="ARBA00023014"/>
    </source>
</evidence>
<dbReference type="InterPro" id="IPR058240">
    <property type="entry name" value="rSAM_sf"/>
</dbReference>
<dbReference type="PANTHER" id="PTHR43273">
    <property type="entry name" value="ANAEROBIC SULFATASE-MATURATING ENZYME HOMOLOG ASLB-RELATED"/>
    <property type="match status" value="1"/>
</dbReference>
<dbReference type="InterPro" id="IPR007197">
    <property type="entry name" value="rSAM"/>
</dbReference>
<sequence>MYSIKLDTGKILHIAENYGWYIDGNLAGDEDNSIYSSKLVRELDWYSYLRNYNIYVSANCNGKCLYCYQDAQEKRTIENLSFDDIKNYINYIESINDARTLPKSIELFGGEPLLRKDIHKILDYILDRGYSVKIATNGTLPIIQSKAMLKYIKNSNIHFRISLDGHTQELHEKYRTKNTFYKIIDNIKYLVGNGAEISLKTIVTNHNFKYLKDILHYFKYDLGVKLWNYNALYVLDSTIKNNIESTITHYTLVEELTKDEYKEYWDMFIQTPLAQMLKSIYVKKIKKYRRTYLFLNYDKNLYLNDQLIFPEYSIGNSSCLDFEKMKMLVSEIEMNRKSCENCFAKDYCFLGNYGELYNIDKSLSTEFPTCDQLRKAVIHIMSLEEKGLHILKTIYKIS</sequence>
<evidence type="ECO:0000313" key="8">
    <source>
        <dbReference type="Proteomes" id="UP000264883"/>
    </source>
</evidence>
<dbReference type="GO" id="GO:0016491">
    <property type="term" value="F:oxidoreductase activity"/>
    <property type="evidence" value="ECO:0007669"/>
    <property type="project" value="InterPro"/>
</dbReference>
<evidence type="ECO:0000259" key="6">
    <source>
        <dbReference type="PROSITE" id="PS51918"/>
    </source>
</evidence>
<dbReference type="PANTHER" id="PTHR43273:SF3">
    <property type="entry name" value="ANAEROBIC SULFATASE-MATURATING ENZYME HOMOLOG ASLB-RELATED"/>
    <property type="match status" value="1"/>
</dbReference>
<feature type="domain" description="Radical SAM core" evidence="6">
    <location>
        <begin position="46"/>
        <end position="274"/>
    </location>
</feature>
<dbReference type="PROSITE" id="PS51918">
    <property type="entry name" value="RADICAL_SAM"/>
    <property type="match status" value="1"/>
</dbReference>
<reference evidence="7 8" key="1">
    <citation type="submission" date="2016-08" db="EMBL/GenBank/DDBJ databases">
        <title>Complete Genome Sequence Of The Indigo Reducing Clostridium isatidis DSM15098.</title>
        <authorList>
            <person name="Little G.T."/>
            <person name="Minton N.P."/>
        </authorList>
    </citation>
    <scope>NUCLEOTIDE SEQUENCE [LARGE SCALE GENOMIC DNA]</scope>
    <source>
        <strain evidence="7 8">DSM 15098</strain>
    </source>
</reference>
<dbReference type="SUPFAM" id="SSF102114">
    <property type="entry name" value="Radical SAM enzymes"/>
    <property type="match status" value="1"/>
</dbReference>
<keyword evidence="3" id="KW-0408">Iron</keyword>
<dbReference type="InterPro" id="IPR013785">
    <property type="entry name" value="Aldolase_TIM"/>
</dbReference>
<dbReference type="SFLD" id="SFLDG01067">
    <property type="entry name" value="SPASM/twitch_domain_containing"/>
    <property type="match status" value="1"/>
</dbReference>
<dbReference type="GO" id="GO:0051536">
    <property type="term" value="F:iron-sulfur cluster binding"/>
    <property type="evidence" value="ECO:0007669"/>
    <property type="project" value="UniProtKB-KW"/>
</dbReference>
<dbReference type="Proteomes" id="UP000264883">
    <property type="component" value="Chromosome"/>
</dbReference>
<protein>
    <recommendedName>
        <fullName evidence="6">Radical SAM core domain-containing protein</fullName>
    </recommendedName>
</protein>
<evidence type="ECO:0000256" key="2">
    <source>
        <dbReference type="ARBA" id="ARBA00022723"/>
    </source>
</evidence>